<accession>A0ABZ1C422</accession>
<dbReference type="RefSeq" id="WP_221031555.1">
    <property type="nucleotide sequence ID" value="NZ_CP139781.1"/>
</dbReference>
<dbReference type="PANTHER" id="PTHR43808:SF17">
    <property type="entry name" value="PEPTIDASE M20"/>
    <property type="match status" value="1"/>
</dbReference>
<keyword evidence="3" id="KW-0732">Signal</keyword>
<feature type="chain" id="PRO_5047392493" evidence="3">
    <location>
        <begin position="32"/>
        <end position="434"/>
    </location>
</feature>
<feature type="domain" description="Peptidase M20 dimerisation" evidence="4">
    <location>
        <begin position="213"/>
        <end position="312"/>
    </location>
</feature>
<dbReference type="Gene3D" id="3.40.630.10">
    <property type="entry name" value="Zn peptidases"/>
    <property type="match status" value="1"/>
</dbReference>
<protein>
    <submittedName>
        <fullName evidence="5">M20/M25/M40 family metallo-hydrolase</fullName>
    </submittedName>
</protein>
<organism evidence="5 6">
    <name type="scientific">Actomonas aquatica</name>
    <dbReference type="NCBI Taxonomy" id="2866162"/>
    <lineage>
        <taxon>Bacteria</taxon>
        <taxon>Pseudomonadati</taxon>
        <taxon>Verrucomicrobiota</taxon>
        <taxon>Opitutia</taxon>
        <taxon>Opitutales</taxon>
        <taxon>Opitutaceae</taxon>
        <taxon>Actomonas</taxon>
    </lineage>
</organism>
<evidence type="ECO:0000313" key="6">
    <source>
        <dbReference type="Proteomes" id="UP000738431"/>
    </source>
</evidence>
<evidence type="ECO:0000259" key="4">
    <source>
        <dbReference type="Pfam" id="PF07687"/>
    </source>
</evidence>
<dbReference type="Pfam" id="PF01546">
    <property type="entry name" value="Peptidase_M20"/>
    <property type="match status" value="1"/>
</dbReference>
<dbReference type="SUPFAM" id="SSF55031">
    <property type="entry name" value="Bacterial exopeptidase dimerisation domain"/>
    <property type="match status" value="1"/>
</dbReference>
<evidence type="ECO:0000256" key="1">
    <source>
        <dbReference type="ARBA" id="ARBA00022723"/>
    </source>
</evidence>
<dbReference type="Gene3D" id="3.30.70.360">
    <property type="match status" value="1"/>
</dbReference>
<gene>
    <name evidence="5" type="ORF">K1X11_014610</name>
</gene>
<dbReference type="Proteomes" id="UP000738431">
    <property type="component" value="Chromosome"/>
</dbReference>
<dbReference type="Pfam" id="PF07687">
    <property type="entry name" value="M20_dimer"/>
    <property type="match status" value="1"/>
</dbReference>
<keyword evidence="6" id="KW-1185">Reference proteome</keyword>
<keyword evidence="1" id="KW-0479">Metal-binding</keyword>
<sequence length="434" mass="45738">MKLSRSSSSRSAWSTLSAFLLAATASTPLFGALTDDAQVQAALSFITTNEPAVIEEQIRLCEIPAPPFQETERAHYYAGKFEEYGLQDVHIDEEGNVFGTRPGTNPDLLLVFSAHLDTVFPAGTDVTVKREGNILRAPGISDDCRGLAVVLGVLQALNDQEIQTDGTILFMGTVGEEGLGDLRGVRHLFESDKADSIDYFISMDGTGLHATTGAVGSHRYEVTFSSAGGHSYGAFGQVNPIHALGRAIAKISDFEMAAEPKATFNVGMISGGTSVNSIARTASFQIDMRSPSATSLDNTDAMFRAAVAEAVAEENEFWKTHAHSPTARNMNAANPVVVDIKQVGLRPTGDVPPDSPIIACVSRANAALEVADRFGSSSTDSNIAISLGVPAVTLGGGGRGAAAHSLDELFETTDSHLGTQRALLTVLEIVGLAK</sequence>
<evidence type="ECO:0000256" key="2">
    <source>
        <dbReference type="ARBA" id="ARBA00022801"/>
    </source>
</evidence>
<dbReference type="InterPro" id="IPR050072">
    <property type="entry name" value="Peptidase_M20A"/>
</dbReference>
<proteinExistence type="predicted"/>
<dbReference type="InterPro" id="IPR011650">
    <property type="entry name" value="Peptidase_M20_dimer"/>
</dbReference>
<dbReference type="EMBL" id="CP139781">
    <property type="protein sequence ID" value="WRQ86043.1"/>
    <property type="molecule type" value="Genomic_DNA"/>
</dbReference>
<keyword evidence="2" id="KW-0378">Hydrolase</keyword>
<dbReference type="InterPro" id="IPR036264">
    <property type="entry name" value="Bact_exopeptidase_dim_dom"/>
</dbReference>
<dbReference type="InterPro" id="IPR002933">
    <property type="entry name" value="Peptidase_M20"/>
</dbReference>
<name>A0ABZ1C422_9BACT</name>
<reference evidence="5 6" key="1">
    <citation type="submission" date="2023-12" db="EMBL/GenBank/DDBJ databases">
        <title>Description of an unclassified Opitutus bacterium of Verrucomicrobiota.</title>
        <authorList>
            <person name="Zhang D.-F."/>
        </authorList>
    </citation>
    <scope>NUCLEOTIDE SEQUENCE [LARGE SCALE GENOMIC DNA]</scope>
    <source>
        <strain evidence="5 6">WL0086</strain>
    </source>
</reference>
<evidence type="ECO:0000256" key="3">
    <source>
        <dbReference type="SAM" id="SignalP"/>
    </source>
</evidence>
<evidence type="ECO:0000313" key="5">
    <source>
        <dbReference type="EMBL" id="WRQ86043.1"/>
    </source>
</evidence>
<feature type="signal peptide" evidence="3">
    <location>
        <begin position="1"/>
        <end position="31"/>
    </location>
</feature>
<dbReference type="PANTHER" id="PTHR43808">
    <property type="entry name" value="ACETYLORNITHINE DEACETYLASE"/>
    <property type="match status" value="1"/>
</dbReference>
<dbReference type="SUPFAM" id="SSF53187">
    <property type="entry name" value="Zn-dependent exopeptidases"/>
    <property type="match status" value="1"/>
</dbReference>